<proteinExistence type="predicted"/>
<dbReference type="Gene3D" id="3.20.20.370">
    <property type="entry name" value="Glycoside hydrolase/deacetylase"/>
    <property type="match status" value="1"/>
</dbReference>
<dbReference type="CDD" id="cd10918">
    <property type="entry name" value="CE4_NodB_like_5s_6s"/>
    <property type="match status" value="1"/>
</dbReference>
<dbReference type="PROSITE" id="PS51257">
    <property type="entry name" value="PROKAR_LIPOPROTEIN"/>
    <property type="match status" value="1"/>
</dbReference>
<keyword evidence="4" id="KW-0378">Hydrolase</keyword>
<evidence type="ECO:0000313" key="5">
    <source>
        <dbReference type="Proteomes" id="UP001398556"/>
    </source>
</evidence>
<comment type="subcellular location">
    <subcellularLocation>
        <location evidence="1">Secreted</location>
    </subcellularLocation>
</comment>
<dbReference type="Proteomes" id="UP001398556">
    <property type="component" value="Unassembled WGS sequence"/>
</dbReference>
<dbReference type="PANTHER" id="PTHR34216">
    <property type="match status" value="1"/>
</dbReference>
<dbReference type="InterPro" id="IPR011330">
    <property type="entry name" value="Glyco_hydro/deAcase_b/a-brl"/>
</dbReference>
<dbReference type="PROSITE" id="PS51677">
    <property type="entry name" value="NODB"/>
    <property type="match status" value="1"/>
</dbReference>
<dbReference type="RefSeq" id="WP_341700693.1">
    <property type="nucleotide sequence ID" value="NZ_JBBYHU010000020.1"/>
</dbReference>
<feature type="domain" description="NodB homology" evidence="3">
    <location>
        <begin position="123"/>
        <end position="286"/>
    </location>
</feature>
<dbReference type="InterPro" id="IPR051398">
    <property type="entry name" value="Polysacch_Deacetylase"/>
</dbReference>
<keyword evidence="2" id="KW-0732">Signal</keyword>
<accession>A0ABU9HMU8</accession>
<evidence type="ECO:0000256" key="2">
    <source>
        <dbReference type="ARBA" id="ARBA00022729"/>
    </source>
</evidence>
<reference evidence="4 5" key="1">
    <citation type="submission" date="2024-04" db="EMBL/GenBank/DDBJ databases">
        <title>Flavobacterium sp. DGU99 16S ribosomal RNA gene Genome sequencing and assembly.</title>
        <authorList>
            <person name="Park S."/>
        </authorList>
    </citation>
    <scope>NUCLEOTIDE SEQUENCE [LARGE SCALE GENOMIC DNA]</scope>
    <source>
        <strain evidence="4 5">DGU99</strain>
    </source>
</reference>
<dbReference type="InterPro" id="IPR002509">
    <property type="entry name" value="NODB_dom"/>
</dbReference>
<dbReference type="PANTHER" id="PTHR34216:SF3">
    <property type="entry name" value="POLY-BETA-1,6-N-ACETYL-D-GLUCOSAMINE N-DEACETYLASE"/>
    <property type="match status" value="1"/>
</dbReference>
<dbReference type="EMBL" id="JBBYHU010000020">
    <property type="protein sequence ID" value="MEL1241475.1"/>
    <property type="molecule type" value="Genomic_DNA"/>
</dbReference>
<protein>
    <submittedName>
        <fullName evidence="4">Polysaccharide deacetylase family protein</fullName>
        <ecNumber evidence="4">3.-.-.-</ecNumber>
    </submittedName>
</protein>
<organism evidence="4 5">
    <name type="scientific">Flavobacterium flavipallidum</name>
    <dbReference type="NCBI Taxonomy" id="3139140"/>
    <lineage>
        <taxon>Bacteria</taxon>
        <taxon>Pseudomonadati</taxon>
        <taxon>Bacteroidota</taxon>
        <taxon>Flavobacteriia</taxon>
        <taxon>Flavobacteriales</taxon>
        <taxon>Flavobacteriaceae</taxon>
        <taxon>Flavobacterium</taxon>
    </lineage>
</organism>
<keyword evidence="5" id="KW-1185">Reference proteome</keyword>
<dbReference type="GO" id="GO:0016787">
    <property type="term" value="F:hydrolase activity"/>
    <property type="evidence" value="ECO:0007669"/>
    <property type="project" value="UniProtKB-KW"/>
</dbReference>
<evidence type="ECO:0000256" key="1">
    <source>
        <dbReference type="ARBA" id="ARBA00004613"/>
    </source>
</evidence>
<dbReference type="Pfam" id="PF01522">
    <property type="entry name" value="Polysacc_deac_1"/>
    <property type="match status" value="1"/>
</dbReference>
<sequence length="286" mass="32443">MKKWLFLGTFGLFLAFSCQEKKSTTTEKKVDTTAKKIITAPKEQTQLIANDATAILARKEVPILCYHNIKDFAASAGEMTKTYTVKPALFAEQMKALSDAGYHSILPDQLYDYLVYNKALPEKPVMITFDDTRGEQYSIGAAEMKKNNFKGVFFVMTVSINRPNYLSKEDIKALSDSGHSIAAHTWDHHMVTKYAGEDWNTQLVKPKAKLEEIIGKPINYFAYPFGLWNKEAIPEIKKSGYKMAFILSTKRDSIEPLFTIRRMIVSGTWSTPRMMEAMDATFKNAK</sequence>
<evidence type="ECO:0000259" key="3">
    <source>
        <dbReference type="PROSITE" id="PS51677"/>
    </source>
</evidence>
<name>A0ABU9HMU8_9FLAO</name>
<gene>
    <name evidence="4" type="ORF">AAEO59_10485</name>
</gene>
<dbReference type="EC" id="3.-.-.-" evidence="4"/>
<evidence type="ECO:0000313" key="4">
    <source>
        <dbReference type="EMBL" id="MEL1241475.1"/>
    </source>
</evidence>
<dbReference type="SUPFAM" id="SSF88713">
    <property type="entry name" value="Glycoside hydrolase/deacetylase"/>
    <property type="match status" value="1"/>
</dbReference>
<comment type="caution">
    <text evidence="4">The sequence shown here is derived from an EMBL/GenBank/DDBJ whole genome shotgun (WGS) entry which is preliminary data.</text>
</comment>